<dbReference type="InterPro" id="IPR002759">
    <property type="entry name" value="Pop5/Rpp14/Rnp2-like"/>
</dbReference>
<dbReference type="GO" id="GO:0033204">
    <property type="term" value="F:ribonuclease P RNA binding"/>
    <property type="evidence" value="ECO:0007669"/>
    <property type="project" value="TreeGrafter"/>
</dbReference>
<organism evidence="3 4">
    <name type="scientific">Symbiochloris irregularis</name>
    <dbReference type="NCBI Taxonomy" id="706552"/>
    <lineage>
        <taxon>Eukaryota</taxon>
        <taxon>Viridiplantae</taxon>
        <taxon>Chlorophyta</taxon>
        <taxon>core chlorophytes</taxon>
        <taxon>Trebouxiophyceae</taxon>
        <taxon>Trebouxiales</taxon>
        <taxon>Trebouxiaceae</taxon>
        <taxon>Symbiochloris</taxon>
    </lineage>
</organism>
<proteinExistence type="inferred from homology"/>
<evidence type="ECO:0000313" key="3">
    <source>
        <dbReference type="EMBL" id="KAK9794680.1"/>
    </source>
</evidence>
<dbReference type="PANTHER" id="PTHR15441:SF2">
    <property type="entry name" value="RIBONUCLEASE P_MRP PROTEIN SUBUNIT POP5"/>
    <property type="match status" value="1"/>
</dbReference>
<dbReference type="GO" id="GO:0005730">
    <property type="term" value="C:nucleolus"/>
    <property type="evidence" value="ECO:0007669"/>
    <property type="project" value="TreeGrafter"/>
</dbReference>
<dbReference type="EMBL" id="JALJOQ010000135">
    <property type="protein sequence ID" value="KAK9794680.1"/>
    <property type="molecule type" value="Genomic_DNA"/>
</dbReference>
<dbReference type="Proteomes" id="UP001465755">
    <property type="component" value="Unassembled WGS sequence"/>
</dbReference>
<keyword evidence="2" id="KW-0819">tRNA processing</keyword>
<dbReference type="GO" id="GO:0001682">
    <property type="term" value="P:tRNA 5'-leader removal"/>
    <property type="evidence" value="ECO:0007669"/>
    <property type="project" value="InterPro"/>
</dbReference>
<dbReference type="GO" id="GO:0000172">
    <property type="term" value="C:ribonuclease MRP complex"/>
    <property type="evidence" value="ECO:0007669"/>
    <property type="project" value="TreeGrafter"/>
</dbReference>
<evidence type="ECO:0000256" key="2">
    <source>
        <dbReference type="ARBA" id="ARBA00022694"/>
    </source>
</evidence>
<sequence length="133" mass="15174">MVRTKSRLLLLELVWKDERIDTAVNEVTILNAIRQSLVANFGDHGLGLALGTMQIKYFNPVTNLCIVRSSREQYRQVWGAITLINTINHRTVLFRLHKGSGHQAAVQIMLRRSWTLPLSDAVQGVDLIIGWRR</sequence>
<protein>
    <submittedName>
        <fullName evidence="3">Uncharacterized protein</fullName>
    </submittedName>
</protein>
<dbReference type="Pfam" id="PF01900">
    <property type="entry name" value="RNase_P_Rpp14"/>
    <property type="match status" value="1"/>
</dbReference>
<keyword evidence="4" id="KW-1185">Reference proteome</keyword>
<accession>A0AAW1NUB2</accession>
<dbReference type="GO" id="GO:0030681">
    <property type="term" value="C:multimeric ribonuclease P complex"/>
    <property type="evidence" value="ECO:0007669"/>
    <property type="project" value="TreeGrafter"/>
</dbReference>
<dbReference type="AlphaFoldDB" id="A0AAW1NUB2"/>
<evidence type="ECO:0000256" key="1">
    <source>
        <dbReference type="ARBA" id="ARBA00010800"/>
    </source>
</evidence>
<reference evidence="3 4" key="1">
    <citation type="journal article" date="2024" name="Nat. Commun.">
        <title>Phylogenomics reveals the evolutionary origins of lichenization in chlorophyte algae.</title>
        <authorList>
            <person name="Puginier C."/>
            <person name="Libourel C."/>
            <person name="Otte J."/>
            <person name="Skaloud P."/>
            <person name="Haon M."/>
            <person name="Grisel S."/>
            <person name="Petersen M."/>
            <person name="Berrin J.G."/>
            <person name="Delaux P.M."/>
            <person name="Dal Grande F."/>
            <person name="Keller J."/>
        </authorList>
    </citation>
    <scope>NUCLEOTIDE SEQUENCE [LARGE SCALE GENOMIC DNA]</scope>
    <source>
        <strain evidence="3 4">SAG 2036</strain>
    </source>
</reference>
<dbReference type="PANTHER" id="PTHR15441">
    <property type="entry name" value="RIBONUCLEASE P PROTEIN SUBUNIT P14"/>
    <property type="match status" value="1"/>
</dbReference>
<gene>
    <name evidence="3" type="ORF">WJX73_009101</name>
</gene>
<dbReference type="InterPro" id="IPR038085">
    <property type="entry name" value="Rnp2-like_sf"/>
</dbReference>
<comment type="similarity">
    <text evidence="1">Belongs to the eukaryotic/archaeal RNase P protein component 2 family.</text>
</comment>
<dbReference type="Gene3D" id="3.30.70.3250">
    <property type="entry name" value="Ribonuclease P, Pop5 subunit"/>
    <property type="match status" value="1"/>
</dbReference>
<dbReference type="SUPFAM" id="SSF160350">
    <property type="entry name" value="Rnp2-like"/>
    <property type="match status" value="1"/>
</dbReference>
<evidence type="ECO:0000313" key="4">
    <source>
        <dbReference type="Proteomes" id="UP001465755"/>
    </source>
</evidence>
<comment type="caution">
    <text evidence="3">The sequence shown here is derived from an EMBL/GenBank/DDBJ whole genome shotgun (WGS) entry which is preliminary data.</text>
</comment>
<name>A0AAW1NUB2_9CHLO</name>